<gene>
    <name evidence="4" type="primary">ftsP</name>
    <name evidence="4" type="ORF">Hgul01_02460</name>
</gene>
<dbReference type="Proteomes" id="UP001428290">
    <property type="component" value="Unassembled WGS sequence"/>
</dbReference>
<evidence type="ECO:0000256" key="1">
    <source>
        <dbReference type="SAM" id="MobiDB-lite"/>
    </source>
</evidence>
<dbReference type="InterPro" id="IPR011707">
    <property type="entry name" value="Cu-oxidase-like_N"/>
</dbReference>
<dbReference type="PROSITE" id="PS51318">
    <property type="entry name" value="TAT"/>
    <property type="match status" value="1"/>
</dbReference>
<keyword evidence="5" id="KW-1185">Reference proteome</keyword>
<keyword evidence="4" id="KW-0131">Cell cycle</keyword>
<sequence>MDRNEQQPIEQVLNAPTSRRSFLRWTGMAAAAGTMVACGRESALTVEPATVPPASATTAAAGTDHSNGGHNSTGNAGTPTTDSGLKAWEEMDKMHEAGVKLFPAKTEGLSMQPLEYRMEGDVKVFELTCEKTMWEVEPGRKLEAWTYNGQLPGPEIRVTEGDKVKILVTNNLDESTAVHWHGLYVPNNQDGVPFITQPPITPGSTYTYEFTIRNAGSHMYHSHHNSTKQVSMGLLGPFIVEPKDKSQDPAYDKEYTLVLNDTAQGFTINGKGFPATLPLTAKLGQKLRIRYMNEGLMIHPMHLHGLPQLVFAKDGWNLPQPFMCDTINVAPGERWDVIVDCTDPGVWAFHCHILSHAESEHGMFGMVTALIVE</sequence>
<dbReference type="GO" id="GO:0051301">
    <property type="term" value="P:cell division"/>
    <property type="evidence" value="ECO:0007669"/>
    <property type="project" value="UniProtKB-KW"/>
</dbReference>
<reference evidence="4 5" key="1">
    <citation type="submission" date="2024-02" db="EMBL/GenBank/DDBJ databases">
        <title>Herpetosiphon gulosus NBRC 112829.</title>
        <authorList>
            <person name="Ichikawa N."/>
            <person name="Katano-Makiyama Y."/>
            <person name="Hidaka K."/>
        </authorList>
    </citation>
    <scope>NUCLEOTIDE SEQUENCE [LARGE SCALE GENOMIC DNA]</scope>
    <source>
        <strain evidence="4 5">NBRC 112829</strain>
    </source>
</reference>
<dbReference type="Pfam" id="PF10518">
    <property type="entry name" value="TAT_signal"/>
    <property type="match status" value="1"/>
</dbReference>
<evidence type="ECO:0000259" key="2">
    <source>
        <dbReference type="Pfam" id="PF07731"/>
    </source>
</evidence>
<dbReference type="SUPFAM" id="SSF49503">
    <property type="entry name" value="Cupredoxins"/>
    <property type="match status" value="2"/>
</dbReference>
<dbReference type="Gene3D" id="2.60.40.420">
    <property type="entry name" value="Cupredoxins - blue copper proteins"/>
    <property type="match status" value="2"/>
</dbReference>
<proteinExistence type="predicted"/>
<feature type="domain" description="Plastocyanin-like" evidence="3">
    <location>
        <begin position="130"/>
        <end position="244"/>
    </location>
</feature>
<dbReference type="EMBL" id="BAABRU010000008">
    <property type="protein sequence ID" value="GAA5528658.1"/>
    <property type="molecule type" value="Genomic_DNA"/>
</dbReference>
<dbReference type="InterPro" id="IPR006311">
    <property type="entry name" value="TAT_signal"/>
</dbReference>
<evidence type="ECO:0000313" key="5">
    <source>
        <dbReference type="Proteomes" id="UP001428290"/>
    </source>
</evidence>
<dbReference type="CDD" id="cd13860">
    <property type="entry name" value="CuRO_1_2dMco_1"/>
    <property type="match status" value="1"/>
</dbReference>
<feature type="compositionally biased region" description="Polar residues" evidence="1">
    <location>
        <begin position="64"/>
        <end position="83"/>
    </location>
</feature>
<protein>
    <submittedName>
        <fullName evidence="4">Cell division protein FtsP</fullName>
    </submittedName>
</protein>
<dbReference type="Pfam" id="PF07732">
    <property type="entry name" value="Cu-oxidase_3"/>
    <property type="match status" value="1"/>
</dbReference>
<dbReference type="InterPro" id="IPR045087">
    <property type="entry name" value="Cu-oxidase_fam"/>
</dbReference>
<evidence type="ECO:0000313" key="4">
    <source>
        <dbReference type="EMBL" id="GAA5528658.1"/>
    </source>
</evidence>
<dbReference type="CDD" id="cd04202">
    <property type="entry name" value="CuRO_D2_2dMcoN_like"/>
    <property type="match status" value="1"/>
</dbReference>
<dbReference type="PANTHER" id="PTHR11709">
    <property type="entry name" value="MULTI-COPPER OXIDASE"/>
    <property type="match status" value="1"/>
</dbReference>
<accession>A0ABP9X1D9</accession>
<feature type="region of interest" description="Disordered" evidence="1">
    <location>
        <begin position="55"/>
        <end position="84"/>
    </location>
</feature>
<feature type="domain" description="Plastocyanin-like" evidence="2">
    <location>
        <begin position="259"/>
        <end position="360"/>
    </location>
</feature>
<keyword evidence="4" id="KW-0132">Cell division</keyword>
<dbReference type="RefSeq" id="WP_345722275.1">
    <property type="nucleotide sequence ID" value="NZ_BAABRU010000008.1"/>
</dbReference>
<evidence type="ECO:0000259" key="3">
    <source>
        <dbReference type="Pfam" id="PF07732"/>
    </source>
</evidence>
<dbReference type="Pfam" id="PF07731">
    <property type="entry name" value="Cu-oxidase_2"/>
    <property type="match status" value="1"/>
</dbReference>
<name>A0ABP9X1D9_9CHLR</name>
<dbReference type="InterPro" id="IPR019546">
    <property type="entry name" value="TAT_signal_bac_arc"/>
</dbReference>
<organism evidence="4 5">
    <name type="scientific">Herpetosiphon gulosus</name>
    <dbReference type="NCBI Taxonomy" id="1973496"/>
    <lineage>
        <taxon>Bacteria</taxon>
        <taxon>Bacillati</taxon>
        <taxon>Chloroflexota</taxon>
        <taxon>Chloroflexia</taxon>
        <taxon>Herpetosiphonales</taxon>
        <taxon>Herpetosiphonaceae</taxon>
        <taxon>Herpetosiphon</taxon>
    </lineage>
</organism>
<dbReference type="InterPro" id="IPR011706">
    <property type="entry name" value="Cu-oxidase_C"/>
</dbReference>
<comment type="caution">
    <text evidence="4">The sequence shown here is derived from an EMBL/GenBank/DDBJ whole genome shotgun (WGS) entry which is preliminary data.</text>
</comment>
<dbReference type="InterPro" id="IPR008972">
    <property type="entry name" value="Cupredoxin"/>
</dbReference>